<dbReference type="GO" id="GO:0005886">
    <property type="term" value="C:plasma membrane"/>
    <property type="evidence" value="ECO:0007669"/>
    <property type="project" value="UniProtKB-SubCell"/>
</dbReference>
<evidence type="ECO:0000256" key="5">
    <source>
        <dbReference type="ARBA" id="ARBA00023065"/>
    </source>
</evidence>
<evidence type="ECO:0000313" key="9">
    <source>
        <dbReference type="EMBL" id="SDB12495.1"/>
    </source>
</evidence>
<dbReference type="Gene3D" id="1.10.520.20">
    <property type="entry name" value="N-terminal domain of the delta subunit of the F1F0-ATP synthase"/>
    <property type="match status" value="1"/>
</dbReference>
<organism evidence="9 10">
    <name type="scientific">Streptococcus henryi</name>
    <dbReference type="NCBI Taxonomy" id="439219"/>
    <lineage>
        <taxon>Bacteria</taxon>
        <taxon>Bacillati</taxon>
        <taxon>Bacillota</taxon>
        <taxon>Bacilli</taxon>
        <taxon>Lactobacillales</taxon>
        <taxon>Streptococcaceae</taxon>
        <taxon>Streptococcus</taxon>
    </lineage>
</organism>
<evidence type="ECO:0000256" key="6">
    <source>
        <dbReference type="ARBA" id="ARBA00023136"/>
    </source>
</evidence>
<keyword evidence="2 8" id="KW-0813">Transport</keyword>
<keyword evidence="3 8" id="KW-1003">Cell membrane</keyword>
<dbReference type="Pfam" id="PF00213">
    <property type="entry name" value="OSCP"/>
    <property type="match status" value="1"/>
</dbReference>
<dbReference type="RefSeq" id="WP_018164162.1">
    <property type="nucleotide sequence ID" value="NZ_FMXP01000007.1"/>
</dbReference>
<name>A0A1G6AVV7_9STRE</name>
<evidence type="ECO:0000256" key="7">
    <source>
        <dbReference type="ARBA" id="ARBA00023310"/>
    </source>
</evidence>
<protein>
    <recommendedName>
        <fullName evidence="8">ATP synthase subunit delta</fullName>
    </recommendedName>
    <alternativeName>
        <fullName evidence="8">ATP synthase F(1) sector subunit delta</fullName>
    </alternativeName>
    <alternativeName>
        <fullName evidence="8">F-type ATPase subunit delta</fullName>
        <shortName evidence="8">F-ATPase subunit delta</shortName>
    </alternativeName>
</protein>
<comment type="function">
    <text evidence="8">F(1)F(0) ATP synthase produces ATP from ADP in the presence of a proton or sodium gradient. F-type ATPases consist of two structural domains, F(1) containing the extramembraneous catalytic core and F(0) containing the membrane proton channel, linked together by a central stalk and a peripheral stalk. During catalysis, ATP synthesis in the catalytic domain of F(1) is coupled via a rotary mechanism of the central stalk subunits to proton translocation.</text>
</comment>
<dbReference type="eggNOG" id="COG0712">
    <property type="taxonomic scope" value="Bacteria"/>
</dbReference>
<evidence type="ECO:0000256" key="3">
    <source>
        <dbReference type="ARBA" id="ARBA00022475"/>
    </source>
</evidence>
<evidence type="ECO:0000256" key="2">
    <source>
        <dbReference type="ARBA" id="ARBA00022448"/>
    </source>
</evidence>
<dbReference type="PANTHER" id="PTHR11910">
    <property type="entry name" value="ATP SYNTHASE DELTA CHAIN"/>
    <property type="match status" value="1"/>
</dbReference>
<dbReference type="GO" id="GO:0045259">
    <property type="term" value="C:proton-transporting ATP synthase complex"/>
    <property type="evidence" value="ECO:0007669"/>
    <property type="project" value="UniProtKB-KW"/>
</dbReference>
<dbReference type="AlphaFoldDB" id="A0A1G6AVV7"/>
<dbReference type="STRING" id="439219.SAMN02910293_00638"/>
<keyword evidence="4 8" id="KW-0375">Hydrogen ion transport</keyword>
<keyword evidence="6 8" id="KW-0472">Membrane</keyword>
<keyword evidence="5 8" id="KW-0406">Ion transport</keyword>
<comment type="function">
    <text evidence="8">This protein is part of the stalk that links CF(0) to CF(1). It either transmits conformational changes from CF(0) to CF(1) or is implicated in proton conduction.</text>
</comment>
<comment type="subcellular location">
    <subcellularLocation>
        <location evidence="8">Cell membrane</location>
        <topology evidence="8">Peripheral membrane protein</topology>
    </subcellularLocation>
    <subcellularLocation>
        <location evidence="1">Membrane</location>
    </subcellularLocation>
</comment>
<dbReference type="Proteomes" id="UP000182508">
    <property type="component" value="Unassembled WGS sequence"/>
</dbReference>
<dbReference type="InterPro" id="IPR026015">
    <property type="entry name" value="ATP_synth_OSCP/delta_N_sf"/>
</dbReference>
<evidence type="ECO:0000256" key="8">
    <source>
        <dbReference type="HAMAP-Rule" id="MF_01416"/>
    </source>
</evidence>
<dbReference type="PRINTS" id="PR00125">
    <property type="entry name" value="ATPASEDELTA"/>
</dbReference>
<dbReference type="EMBL" id="FMXP01000007">
    <property type="protein sequence ID" value="SDB12495.1"/>
    <property type="molecule type" value="Genomic_DNA"/>
</dbReference>
<evidence type="ECO:0000256" key="4">
    <source>
        <dbReference type="ARBA" id="ARBA00022781"/>
    </source>
</evidence>
<dbReference type="SUPFAM" id="SSF47928">
    <property type="entry name" value="N-terminal domain of the delta subunit of the F1F0-ATP synthase"/>
    <property type="match status" value="1"/>
</dbReference>
<dbReference type="HAMAP" id="MF_01416">
    <property type="entry name" value="ATP_synth_delta_bact"/>
    <property type="match status" value="1"/>
</dbReference>
<keyword evidence="10" id="KW-1185">Reference proteome</keyword>
<dbReference type="NCBIfam" id="NF004401">
    <property type="entry name" value="PRK05758.2-1"/>
    <property type="match status" value="1"/>
</dbReference>
<dbReference type="InterPro" id="IPR000711">
    <property type="entry name" value="ATPase_OSCP/dsu"/>
</dbReference>
<dbReference type="GO" id="GO:0046933">
    <property type="term" value="F:proton-transporting ATP synthase activity, rotational mechanism"/>
    <property type="evidence" value="ECO:0007669"/>
    <property type="project" value="UniProtKB-UniRule"/>
</dbReference>
<evidence type="ECO:0000313" key="10">
    <source>
        <dbReference type="Proteomes" id="UP000182508"/>
    </source>
</evidence>
<keyword evidence="8" id="KW-0139">CF(1)</keyword>
<keyword evidence="7 8" id="KW-0066">ATP synthesis</keyword>
<reference evidence="9 10" key="1">
    <citation type="submission" date="2016-10" db="EMBL/GenBank/DDBJ databases">
        <authorList>
            <person name="de Groot N.N."/>
        </authorList>
    </citation>
    <scope>NUCLEOTIDE SEQUENCE [LARGE SCALE GENOMIC DNA]</scope>
    <source>
        <strain evidence="9 10">A-4</strain>
    </source>
</reference>
<comment type="similarity">
    <text evidence="8">Belongs to the ATPase delta chain family.</text>
</comment>
<evidence type="ECO:0000256" key="1">
    <source>
        <dbReference type="ARBA" id="ARBA00004370"/>
    </source>
</evidence>
<gene>
    <name evidence="8" type="primary">atpH</name>
    <name evidence="9" type="ORF">SAMN02910293_00638</name>
</gene>
<proteinExistence type="inferred from homology"/>
<sequence length="178" mass="20612">MSNNKIVSIRKYRQDLIERAEKENSLDDLLSDVNELVKLFQIRGLEDFFSRTSVADSEKFKLVVLIQGECSEILDQFFTQITTNGDYDLLYDVLLDVLYQSQFVTGEFDLSIKTVVPITEEQRERMLRLAQKKLRIQIRQIDEVIDPSILGGFILEANHKVIDASVKTQLQKARNKIL</sequence>
<accession>A0A1G6AVV7</accession>